<dbReference type="AlphaFoldDB" id="A0A4R9FN31"/>
<keyword evidence="2" id="KW-0997">Cell inner membrane</keyword>
<dbReference type="Gene3D" id="2.60.450.10">
    <property type="entry name" value="Lipopolysaccharide (LPS) transport protein A like domain"/>
    <property type="match status" value="1"/>
</dbReference>
<evidence type="ECO:0000256" key="3">
    <source>
        <dbReference type="ARBA" id="ARBA00022692"/>
    </source>
</evidence>
<name>A0A4R9FN31_9LEPT</name>
<dbReference type="InterPro" id="IPR010664">
    <property type="entry name" value="LipoPS_assembly_LptC-rel"/>
</dbReference>
<organism evidence="7 8">
    <name type="scientific">Leptospira semungkisensis</name>
    <dbReference type="NCBI Taxonomy" id="2484985"/>
    <lineage>
        <taxon>Bacteria</taxon>
        <taxon>Pseudomonadati</taxon>
        <taxon>Spirochaetota</taxon>
        <taxon>Spirochaetia</taxon>
        <taxon>Leptospirales</taxon>
        <taxon>Leptospiraceae</taxon>
        <taxon>Leptospira</taxon>
    </lineage>
</organism>
<keyword evidence="3 6" id="KW-0812">Transmembrane</keyword>
<dbReference type="EMBL" id="RQEP01000019">
    <property type="protein sequence ID" value="TGJ99126.1"/>
    <property type="molecule type" value="Genomic_DNA"/>
</dbReference>
<keyword evidence="5 6" id="KW-0472">Membrane</keyword>
<proteinExistence type="predicted"/>
<dbReference type="GO" id="GO:0005886">
    <property type="term" value="C:plasma membrane"/>
    <property type="evidence" value="ECO:0007669"/>
    <property type="project" value="InterPro"/>
</dbReference>
<dbReference type="InterPro" id="IPR052363">
    <property type="entry name" value="LPS_export_LptC"/>
</dbReference>
<feature type="transmembrane region" description="Helical" evidence="6">
    <location>
        <begin position="20"/>
        <end position="38"/>
    </location>
</feature>
<sequence length="206" mass="23246">MFSPKKFIQELDRETVQKYGPPIALGLAVLIILIYFSIGGKPDAKYSRVEGEREQGSTVSFKNFQKDQYDENGTLLWKLKAEEAYLYSDKKMYVLYGVDFDQYEKGKFKSKLIGDKGVINQSAKSMELEGNIFLKTEENRTLKARSLHYNDETKELTSNEEVIINASGTHIRGVGLKADKDLNKFTIIRPTAITQGGANPLSSTDK</sequence>
<comment type="caution">
    <text evidence="7">The sequence shown here is derived from an EMBL/GenBank/DDBJ whole genome shotgun (WGS) entry which is preliminary data.</text>
</comment>
<dbReference type="Proteomes" id="UP000297453">
    <property type="component" value="Unassembled WGS sequence"/>
</dbReference>
<evidence type="ECO:0000256" key="5">
    <source>
        <dbReference type="ARBA" id="ARBA00023136"/>
    </source>
</evidence>
<evidence type="ECO:0000256" key="4">
    <source>
        <dbReference type="ARBA" id="ARBA00022989"/>
    </source>
</evidence>
<protein>
    <submittedName>
        <fullName evidence="7">LPS export ABC transporter periplasmic protein LptC</fullName>
    </submittedName>
</protein>
<accession>A0A4R9FN31</accession>
<reference evidence="7" key="1">
    <citation type="journal article" date="2019" name="PLoS Negl. Trop. Dis.">
        <title>Revisiting the worldwide diversity of Leptospira species in the environment.</title>
        <authorList>
            <person name="Vincent A.T."/>
            <person name="Schiettekatte O."/>
            <person name="Bourhy P."/>
            <person name="Veyrier F.J."/>
            <person name="Picardeau M."/>
        </authorList>
    </citation>
    <scope>NUCLEOTIDE SEQUENCE [LARGE SCALE GENOMIC DNA]</scope>
    <source>
        <strain evidence="7">SSS9</strain>
    </source>
</reference>
<dbReference type="PANTHER" id="PTHR37481:SF1">
    <property type="entry name" value="LIPOPOLYSACCHARIDE EXPORT SYSTEM PROTEIN LPTC"/>
    <property type="match status" value="1"/>
</dbReference>
<keyword evidence="1" id="KW-1003">Cell membrane</keyword>
<keyword evidence="8" id="KW-1185">Reference proteome</keyword>
<keyword evidence="4 6" id="KW-1133">Transmembrane helix</keyword>
<dbReference type="GO" id="GO:0015221">
    <property type="term" value="F:lipopolysaccharide transmembrane transporter activity"/>
    <property type="evidence" value="ECO:0007669"/>
    <property type="project" value="InterPro"/>
</dbReference>
<dbReference type="OrthoDB" id="9811944at2"/>
<evidence type="ECO:0000313" key="7">
    <source>
        <dbReference type="EMBL" id="TGJ99126.1"/>
    </source>
</evidence>
<evidence type="ECO:0000313" key="8">
    <source>
        <dbReference type="Proteomes" id="UP000297453"/>
    </source>
</evidence>
<dbReference type="InterPro" id="IPR026265">
    <property type="entry name" value="LptC"/>
</dbReference>
<dbReference type="PANTHER" id="PTHR37481">
    <property type="entry name" value="LIPOPOLYSACCHARIDE EXPORT SYSTEM PROTEIN LPTC"/>
    <property type="match status" value="1"/>
</dbReference>
<dbReference type="NCBIfam" id="TIGR04409">
    <property type="entry name" value="LptC_YrbK"/>
    <property type="match status" value="1"/>
</dbReference>
<dbReference type="GO" id="GO:0017089">
    <property type="term" value="F:glycolipid transfer activity"/>
    <property type="evidence" value="ECO:0007669"/>
    <property type="project" value="TreeGrafter"/>
</dbReference>
<dbReference type="GO" id="GO:0030288">
    <property type="term" value="C:outer membrane-bounded periplasmic space"/>
    <property type="evidence" value="ECO:0007669"/>
    <property type="project" value="TreeGrafter"/>
</dbReference>
<gene>
    <name evidence="7" type="primary">lptC</name>
    <name evidence="7" type="ORF">EHO59_14700</name>
</gene>
<dbReference type="Pfam" id="PF06835">
    <property type="entry name" value="LptC"/>
    <property type="match status" value="1"/>
</dbReference>
<evidence type="ECO:0000256" key="1">
    <source>
        <dbReference type="ARBA" id="ARBA00022475"/>
    </source>
</evidence>
<evidence type="ECO:0000256" key="6">
    <source>
        <dbReference type="SAM" id="Phobius"/>
    </source>
</evidence>
<evidence type="ECO:0000256" key="2">
    <source>
        <dbReference type="ARBA" id="ARBA00022519"/>
    </source>
</evidence>